<protein>
    <submittedName>
        <fullName evidence="1">Uncharacterized protein</fullName>
    </submittedName>
</protein>
<reference evidence="1" key="1">
    <citation type="journal article" date="2015" name="Nature">
        <title>Complex archaea that bridge the gap between prokaryotes and eukaryotes.</title>
        <authorList>
            <person name="Spang A."/>
            <person name="Saw J.H."/>
            <person name="Jorgensen S.L."/>
            <person name="Zaremba-Niedzwiedzka K."/>
            <person name="Martijn J."/>
            <person name="Lind A.E."/>
            <person name="van Eijk R."/>
            <person name="Schleper C."/>
            <person name="Guy L."/>
            <person name="Ettema T.J."/>
        </authorList>
    </citation>
    <scope>NUCLEOTIDE SEQUENCE</scope>
</reference>
<dbReference type="EMBL" id="LAZR01005918">
    <property type="protein sequence ID" value="KKM96145.1"/>
    <property type="molecule type" value="Genomic_DNA"/>
</dbReference>
<proteinExistence type="predicted"/>
<evidence type="ECO:0000313" key="1">
    <source>
        <dbReference type="EMBL" id="KKM96145.1"/>
    </source>
</evidence>
<gene>
    <name evidence="1" type="ORF">LCGC14_1181050</name>
</gene>
<sequence length="217" mass="26130">MKKQSKVKKCKNREESIRELTKQLKEIEDIAEMENLIKDNVIAFKFEEINYRIRKPSPQEKRDINDKRRIKYLELLKDDKYMLKEQWIEVYKKKGVNIREIDEKLIALQNKHEILLLQLATVDSKGAVEDLKNDIIDIKEQQTAISFRKSELLQYSLEDVLDEYLRTYSAYLVLEKEEKKEWIKAFKAYEDFMGQKDDKLFARALYFLNVLFAYEVE</sequence>
<name>A0A0F9P507_9ZZZZ</name>
<dbReference type="AlphaFoldDB" id="A0A0F9P507"/>
<accession>A0A0F9P507</accession>
<organism evidence="1">
    <name type="scientific">marine sediment metagenome</name>
    <dbReference type="NCBI Taxonomy" id="412755"/>
    <lineage>
        <taxon>unclassified sequences</taxon>
        <taxon>metagenomes</taxon>
        <taxon>ecological metagenomes</taxon>
    </lineage>
</organism>
<comment type="caution">
    <text evidence="1">The sequence shown here is derived from an EMBL/GenBank/DDBJ whole genome shotgun (WGS) entry which is preliminary data.</text>
</comment>